<feature type="transmembrane region" description="Helical" evidence="5">
    <location>
        <begin position="367"/>
        <end position="391"/>
    </location>
</feature>
<dbReference type="CDD" id="cd17380">
    <property type="entry name" value="MFS_SLC17A9_like"/>
    <property type="match status" value="1"/>
</dbReference>
<dbReference type="EMBL" id="JARBDR010000813">
    <property type="protein sequence ID" value="KAJ8305775.1"/>
    <property type="molecule type" value="Genomic_DNA"/>
</dbReference>
<reference evidence="7 8" key="1">
    <citation type="submission" date="2022-12" db="EMBL/GenBank/DDBJ databases">
        <title>Chromosome-level genome of Tegillarca granosa.</title>
        <authorList>
            <person name="Kim J."/>
        </authorList>
    </citation>
    <scope>NUCLEOTIDE SEQUENCE [LARGE SCALE GENOMIC DNA]</scope>
    <source>
        <strain evidence="7">Teg-2019</strain>
        <tissue evidence="7">Adductor muscle</tissue>
    </source>
</reference>
<accession>A0ABQ9EQT1</accession>
<dbReference type="InterPro" id="IPR044777">
    <property type="entry name" value="SLC17A9-like"/>
</dbReference>
<feature type="transmembrane region" description="Helical" evidence="5">
    <location>
        <begin position="317"/>
        <end position="346"/>
    </location>
</feature>
<organism evidence="7 8">
    <name type="scientific">Tegillarca granosa</name>
    <name type="common">Malaysian cockle</name>
    <name type="synonym">Anadara granosa</name>
    <dbReference type="NCBI Taxonomy" id="220873"/>
    <lineage>
        <taxon>Eukaryota</taxon>
        <taxon>Metazoa</taxon>
        <taxon>Spiralia</taxon>
        <taxon>Lophotrochozoa</taxon>
        <taxon>Mollusca</taxon>
        <taxon>Bivalvia</taxon>
        <taxon>Autobranchia</taxon>
        <taxon>Pteriomorphia</taxon>
        <taxon>Arcoida</taxon>
        <taxon>Arcoidea</taxon>
        <taxon>Arcidae</taxon>
        <taxon>Tegillarca</taxon>
    </lineage>
</organism>
<feature type="transmembrane region" description="Helical" evidence="5">
    <location>
        <begin position="20"/>
        <end position="37"/>
    </location>
</feature>
<keyword evidence="3 5" id="KW-1133">Transmembrane helix</keyword>
<evidence type="ECO:0000256" key="1">
    <source>
        <dbReference type="ARBA" id="ARBA00004141"/>
    </source>
</evidence>
<dbReference type="InterPro" id="IPR020846">
    <property type="entry name" value="MFS_dom"/>
</dbReference>
<dbReference type="Proteomes" id="UP001217089">
    <property type="component" value="Unassembled WGS sequence"/>
</dbReference>
<feature type="transmembrane region" description="Helical" evidence="5">
    <location>
        <begin position="221"/>
        <end position="240"/>
    </location>
</feature>
<dbReference type="InterPro" id="IPR050382">
    <property type="entry name" value="MFS_Na/Anion_cotransporter"/>
</dbReference>
<name>A0ABQ9EQT1_TEGGR</name>
<feature type="transmembrane region" description="Helical" evidence="5">
    <location>
        <begin position="403"/>
        <end position="424"/>
    </location>
</feature>
<feature type="transmembrane region" description="Helical" evidence="5">
    <location>
        <begin position="96"/>
        <end position="116"/>
    </location>
</feature>
<evidence type="ECO:0000256" key="2">
    <source>
        <dbReference type="ARBA" id="ARBA00022692"/>
    </source>
</evidence>
<sequence length="434" mass="48441">MENDEEIQEGKYWTRIANNISFNSIFICSALTPVHMIKKQLLCFEHTPHSTKQERKHWAVGLCSGTAFLYMCRTVTSITMPAMSKEMGWDKTQSGSVLSSFFWGYAMTQLLGGYLSDRLGGDVVLPIAGCFWAMLAFWTPTLTYISSDKAFTLELFVMMRVIQGFFQGLHFPALTSLLSRKVADKERTLTVSFVFTGAQFGSLICGFLGSLIMERFGWKYAFYFVGITSIIWVITMRYVLVIRHRQKYPPIVSVENNVLGDNNIKKEETAVPWSGWIFNVVPWLITIFMSISGGFLGDYLLAKGYSTTFVRKFIETIALLGTASSLIAISYTSSFMASLFFMALALSCNSFHKSGIVPNSQDIAPKYAGSVFGIMNMAGAIPGFVGVYLAGHILEVTKSWAAVFNQTAGVCIFGWVIFMIFGTGEKSMDSQYKK</sequence>
<comment type="caution">
    <text evidence="7">The sequence shown here is derived from an EMBL/GenBank/DDBJ whole genome shotgun (WGS) entry which is preliminary data.</text>
</comment>
<keyword evidence="4 5" id="KW-0472">Membrane</keyword>
<comment type="subcellular location">
    <subcellularLocation>
        <location evidence="1">Membrane</location>
        <topology evidence="1">Multi-pass membrane protein</topology>
    </subcellularLocation>
</comment>
<evidence type="ECO:0000256" key="4">
    <source>
        <dbReference type="ARBA" id="ARBA00023136"/>
    </source>
</evidence>
<protein>
    <recommendedName>
        <fullName evidence="6">Major facilitator superfamily (MFS) profile domain-containing protein</fullName>
    </recommendedName>
</protein>
<dbReference type="PROSITE" id="PS50850">
    <property type="entry name" value="MFS"/>
    <property type="match status" value="1"/>
</dbReference>
<feature type="transmembrane region" description="Helical" evidence="5">
    <location>
        <begin position="189"/>
        <end position="209"/>
    </location>
</feature>
<dbReference type="SUPFAM" id="SSF103473">
    <property type="entry name" value="MFS general substrate transporter"/>
    <property type="match status" value="1"/>
</dbReference>
<proteinExistence type="predicted"/>
<evidence type="ECO:0000256" key="3">
    <source>
        <dbReference type="ARBA" id="ARBA00022989"/>
    </source>
</evidence>
<evidence type="ECO:0000259" key="6">
    <source>
        <dbReference type="PROSITE" id="PS50850"/>
    </source>
</evidence>
<evidence type="ECO:0000313" key="8">
    <source>
        <dbReference type="Proteomes" id="UP001217089"/>
    </source>
</evidence>
<evidence type="ECO:0000256" key="5">
    <source>
        <dbReference type="SAM" id="Phobius"/>
    </source>
</evidence>
<feature type="transmembrane region" description="Helical" evidence="5">
    <location>
        <begin position="157"/>
        <end position="177"/>
    </location>
</feature>
<dbReference type="Gene3D" id="1.20.1250.20">
    <property type="entry name" value="MFS general substrate transporter like domains"/>
    <property type="match status" value="2"/>
</dbReference>
<evidence type="ECO:0000313" key="7">
    <source>
        <dbReference type="EMBL" id="KAJ8305775.1"/>
    </source>
</evidence>
<dbReference type="PANTHER" id="PTHR11662:SF279">
    <property type="entry name" value="VOLTAGE-GATED PURINE NUCLEOTIDE UNIPORTER SLC17A9"/>
    <property type="match status" value="1"/>
</dbReference>
<gene>
    <name evidence="7" type="ORF">KUTeg_016320</name>
</gene>
<keyword evidence="8" id="KW-1185">Reference proteome</keyword>
<feature type="transmembrane region" description="Helical" evidence="5">
    <location>
        <begin position="58"/>
        <end position="76"/>
    </location>
</feature>
<keyword evidence="2 5" id="KW-0812">Transmembrane</keyword>
<feature type="domain" description="Major facilitator superfamily (MFS) profile" evidence="6">
    <location>
        <begin position="58"/>
        <end position="434"/>
    </location>
</feature>
<dbReference type="PANTHER" id="PTHR11662">
    <property type="entry name" value="SOLUTE CARRIER FAMILY 17"/>
    <property type="match status" value="1"/>
</dbReference>
<dbReference type="Pfam" id="PF07690">
    <property type="entry name" value="MFS_1"/>
    <property type="match status" value="1"/>
</dbReference>
<dbReference type="InterPro" id="IPR036259">
    <property type="entry name" value="MFS_trans_sf"/>
</dbReference>
<feature type="transmembrane region" description="Helical" evidence="5">
    <location>
        <begin position="276"/>
        <end position="297"/>
    </location>
</feature>
<feature type="transmembrane region" description="Helical" evidence="5">
    <location>
        <begin position="123"/>
        <end position="145"/>
    </location>
</feature>
<dbReference type="InterPro" id="IPR011701">
    <property type="entry name" value="MFS"/>
</dbReference>